<dbReference type="EMBL" id="JAUFPN010000060">
    <property type="protein sequence ID" value="MDN3564143.1"/>
    <property type="molecule type" value="Genomic_DNA"/>
</dbReference>
<name>A0ABT8A2Z6_9PROT</name>
<comment type="subcellular location">
    <subcellularLocation>
        <location evidence="1">Membrane</location>
    </subcellularLocation>
</comment>
<dbReference type="InterPro" id="IPR023214">
    <property type="entry name" value="HAD_sf"/>
</dbReference>
<evidence type="ECO:0000256" key="2">
    <source>
        <dbReference type="ARBA" id="ARBA00022692"/>
    </source>
</evidence>
<evidence type="ECO:0000313" key="6">
    <source>
        <dbReference type="Proteomes" id="UP001529369"/>
    </source>
</evidence>
<evidence type="ECO:0000256" key="1">
    <source>
        <dbReference type="ARBA" id="ARBA00004370"/>
    </source>
</evidence>
<dbReference type="Gene3D" id="1.20.1110.10">
    <property type="entry name" value="Calcium-transporting ATPase, transmembrane domain"/>
    <property type="match status" value="1"/>
</dbReference>
<organism evidence="5 6">
    <name type="scientific">Paeniroseomonas aquatica</name>
    <dbReference type="NCBI Taxonomy" id="373043"/>
    <lineage>
        <taxon>Bacteria</taxon>
        <taxon>Pseudomonadati</taxon>
        <taxon>Pseudomonadota</taxon>
        <taxon>Alphaproteobacteria</taxon>
        <taxon>Acetobacterales</taxon>
        <taxon>Acetobacteraceae</taxon>
        <taxon>Paeniroseomonas</taxon>
    </lineage>
</organism>
<keyword evidence="3" id="KW-1133">Transmembrane helix</keyword>
<sequence length="65" mass="7253">MDMHKRLNALQASLAEEMLCTDKTGTLTEATIRLGPGYWDQQHQAEPAQATGLDEVTVARLDRVR</sequence>
<dbReference type="PROSITE" id="PS00154">
    <property type="entry name" value="ATPASE_E1_E2"/>
    <property type="match status" value="1"/>
</dbReference>
<keyword evidence="2" id="KW-0812">Transmembrane</keyword>
<proteinExistence type="predicted"/>
<reference evidence="6" key="1">
    <citation type="journal article" date="2019" name="Int. J. Syst. Evol. Microbiol.">
        <title>The Global Catalogue of Microorganisms (GCM) 10K type strain sequencing project: providing services to taxonomists for standard genome sequencing and annotation.</title>
        <authorList>
            <consortium name="The Broad Institute Genomics Platform"/>
            <consortium name="The Broad Institute Genome Sequencing Center for Infectious Disease"/>
            <person name="Wu L."/>
            <person name="Ma J."/>
        </authorList>
    </citation>
    <scope>NUCLEOTIDE SEQUENCE [LARGE SCALE GENOMIC DNA]</scope>
    <source>
        <strain evidence="6">CECT 7131</strain>
    </source>
</reference>
<protein>
    <recommendedName>
        <fullName evidence="7">HAD family hydrolase</fullName>
    </recommendedName>
</protein>
<comment type="caution">
    <text evidence="5">The sequence shown here is derived from an EMBL/GenBank/DDBJ whole genome shotgun (WGS) entry which is preliminary data.</text>
</comment>
<gene>
    <name evidence="5" type="ORF">QWZ14_07110</name>
</gene>
<dbReference type="RefSeq" id="WP_377756081.1">
    <property type="nucleotide sequence ID" value="NZ_JBHTFA010000007.1"/>
</dbReference>
<dbReference type="Gene3D" id="3.40.50.1000">
    <property type="entry name" value="HAD superfamily/HAD-like"/>
    <property type="match status" value="1"/>
</dbReference>
<evidence type="ECO:0008006" key="7">
    <source>
        <dbReference type="Google" id="ProtNLM"/>
    </source>
</evidence>
<keyword evidence="6" id="KW-1185">Reference proteome</keyword>
<accession>A0ABT8A2Z6</accession>
<evidence type="ECO:0000256" key="3">
    <source>
        <dbReference type="ARBA" id="ARBA00022989"/>
    </source>
</evidence>
<evidence type="ECO:0000256" key="4">
    <source>
        <dbReference type="ARBA" id="ARBA00023136"/>
    </source>
</evidence>
<evidence type="ECO:0000313" key="5">
    <source>
        <dbReference type="EMBL" id="MDN3564143.1"/>
    </source>
</evidence>
<dbReference type="Proteomes" id="UP001529369">
    <property type="component" value="Unassembled WGS sequence"/>
</dbReference>
<keyword evidence="4" id="KW-0472">Membrane</keyword>
<dbReference type="InterPro" id="IPR018303">
    <property type="entry name" value="ATPase_P-typ_P_site"/>
</dbReference>